<protein>
    <recommendedName>
        <fullName evidence="3">cysteine desulfurase</fullName>
        <ecNumber evidence="3">2.8.1.7</ecNumber>
    </recommendedName>
</protein>
<dbReference type="EC" id="2.8.1.7" evidence="3"/>
<comment type="catalytic activity">
    <reaction evidence="5">
        <text>(sulfur carrier)-H + L-cysteine = (sulfur carrier)-SH + L-alanine</text>
        <dbReference type="Rhea" id="RHEA:43892"/>
        <dbReference type="Rhea" id="RHEA-COMP:14737"/>
        <dbReference type="Rhea" id="RHEA-COMP:14739"/>
        <dbReference type="ChEBI" id="CHEBI:29917"/>
        <dbReference type="ChEBI" id="CHEBI:35235"/>
        <dbReference type="ChEBI" id="CHEBI:57972"/>
        <dbReference type="ChEBI" id="CHEBI:64428"/>
        <dbReference type="EC" id="2.8.1.7"/>
    </reaction>
</comment>
<comment type="caution">
    <text evidence="7">The sequence shown here is derived from an EMBL/GenBank/DDBJ whole genome shotgun (WGS) entry which is preliminary data.</text>
</comment>
<dbReference type="SUPFAM" id="SSF53383">
    <property type="entry name" value="PLP-dependent transferases"/>
    <property type="match status" value="1"/>
</dbReference>
<proteinExistence type="inferred from homology"/>
<organism evidence="7 8">
    <name type="scientific">Allorhodopirellula solitaria</name>
    <dbReference type="NCBI Taxonomy" id="2527987"/>
    <lineage>
        <taxon>Bacteria</taxon>
        <taxon>Pseudomonadati</taxon>
        <taxon>Planctomycetota</taxon>
        <taxon>Planctomycetia</taxon>
        <taxon>Pirellulales</taxon>
        <taxon>Pirellulaceae</taxon>
        <taxon>Allorhodopirellula</taxon>
    </lineage>
</organism>
<comment type="cofactor">
    <cofactor evidence="1">
        <name>pyridoxal 5'-phosphate</name>
        <dbReference type="ChEBI" id="CHEBI:597326"/>
    </cofactor>
</comment>
<keyword evidence="8" id="KW-1185">Reference proteome</keyword>
<dbReference type="GO" id="GO:0031071">
    <property type="term" value="F:cysteine desulfurase activity"/>
    <property type="evidence" value="ECO:0007669"/>
    <property type="project" value="UniProtKB-EC"/>
</dbReference>
<dbReference type="InterPro" id="IPR015421">
    <property type="entry name" value="PyrdxlP-dep_Trfase_major"/>
</dbReference>
<dbReference type="PIRSF" id="PIRSF005572">
    <property type="entry name" value="NifS"/>
    <property type="match status" value="1"/>
</dbReference>
<dbReference type="InterPro" id="IPR000192">
    <property type="entry name" value="Aminotrans_V_dom"/>
</dbReference>
<evidence type="ECO:0000256" key="1">
    <source>
        <dbReference type="ARBA" id="ARBA00001933"/>
    </source>
</evidence>
<evidence type="ECO:0000256" key="3">
    <source>
        <dbReference type="ARBA" id="ARBA00012239"/>
    </source>
</evidence>
<keyword evidence="7" id="KW-0808">Transferase</keyword>
<evidence type="ECO:0000259" key="6">
    <source>
        <dbReference type="Pfam" id="PF00266"/>
    </source>
</evidence>
<dbReference type="PANTHER" id="PTHR43586">
    <property type="entry name" value="CYSTEINE DESULFURASE"/>
    <property type="match status" value="1"/>
</dbReference>
<gene>
    <name evidence="7" type="primary">csd_1</name>
    <name evidence="7" type="ORF">CA85_33650</name>
</gene>
<dbReference type="InterPro" id="IPR015422">
    <property type="entry name" value="PyrdxlP-dep_Trfase_small"/>
</dbReference>
<dbReference type="InterPro" id="IPR016454">
    <property type="entry name" value="Cysteine_dSase"/>
</dbReference>
<name>A0A5C5XQ28_9BACT</name>
<evidence type="ECO:0000313" key="7">
    <source>
        <dbReference type="EMBL" id="TWT65020.1"/>
    </source>
</evidence>
<evidence type="ECO:0000256" key="5">
    <source>
        <dbReference type="ARBA" id="ARBA00050776"/>
    </source>
</evidence>
<evidence type="ECO:0000313" key="8">
    <source>
        <dbReference type="Proteomes" id="UP000318053"/>
    </source>
</evidence>
<keyword evidence="4" id="KW-0663">Pyridoxal phosphate</keyword>
<dbReference type="EMBL" id="SJPK01000008">
    <property type="protein sequence ID" value="TWT65020.1"/>
    <property type="molecule type" value="Genomic_DNA"/>
</dbReference>
<reference evidence="7 8" key="1">
    <citation type="submission" date="2019-02" db="EMBL/GenBank/DDBJ databases">
        <title>Deep-cultivation of Planctomycetes and their phenomic and genomic characterization uncovers novel biology.</title>
        <authorList>
            <person name="Wiegand S."/>
            <person name="Jogler M."/>
            <person name="Boedeker C."/>
            <person name="Pinto D."/>
            <person name="Vollmers J."/>
            <person name="Rivas-Marin E."/>
            <person name="Kohn T."/>
            <person name="Peeters S.H."/>
            <person name="Heuer A."/>
            <person name="Rast P."/>
            <person name="Oberbeckmann S."/>
            <person name="Bunk B."/>
            <person name="Jeske O."/>
            <person name="Meyerdierks A."/>
            <person name="Storesund J.E."/>
            <person name="Kallscheuer N."/>
            <person name="Luecker S."/>
            <person name="Lage O.M."/>
            <person name="Pohl T."/>
            <person name="Merkel B.J."/>
            <person name="Hornburger P."/>
            <person name="Mueller R.-W."/>
            <person name="Bruemmer F."/>
            <person name="Labrenz M."/>
            <person name="Spormann A.M."/>
            <person name="Op Den Camp H."/>
            <person name="Overmann J."/>
            <person name="Amann R."/>
            <person name="Jetten M.S.M."/>
            <person name="Mascher T."/>
            <person name="Medema M.H."/>
            <person name="Devos D.P."/>
            <person name="Kaster A.-K."/>
            <person name="Ovreas L."/>
            <person name="Rohde M."/>
            <person name="Galperin M.Y."/>
            <person name="Jogler C."/>
        </authorList>
    </citation>
    <scope>NUCLEOTIDE SEQUENCE [LARGE SCALE GENOMIC DNA]</scope>
    <source>
        <strain evidence="7 8">CA85</strain>
    </source>
</reference>
<dbReference type="PANTHER" id="PTHR43586:SF4">
    <property type="entry name" value="ISOPENICILLIN N EPIMERASE"/>
    <property type="match status" value="1"/>
</dbReference>
<dbReference type="Pfam" id="PF00266">
    <property type="entry name" value="Aminotran_5"/>
    <property type="match status" value="1"/>
</dbReference>
<dbReference type="Proteomes" id="UP000318053">
    <property type="component" value="Unassembled WGS sequence"/>
</dbReference>
<accession>A0A5C5XQ28</accession>
<comment type="similarity">
    <text evidence="2">Belongs to the class-V pyridoxal-phosphate-dependent aminotransferase family. Csd subfamily.</text>
</comment>
<feature type="domain" description="Aminotransferase class V" evidence="6">
    <location>
        <begin position="15"/>
        <end position="390"/>
    </location>
</feature>
<evidence type="ECO:0000256" key="4">
    <source>
        <dbReference type="ARBA" id="ARBA00022898"/>
    </source>
</evidence>
<dbReference type="AlphaFoldDB" id="A0A5C5XQ28"/>
<sequence length="400" mass="42083">MESLIAEKLSIVTRIYLDHASTSWPKAAGVIDAMTEFMRDCGANSSRGNYASARQAATIRERVRGRLAELIGAEGRQCVSFHSGCTAALNAAIHGLMPATAGSQHHVIASSAEHNSVLRPLRQATRRSGTELEIIRCEKDGSLDADTIVGAINARTRMVALTDASNVTGIRYPVAEVGRRIALINASRSSADSILLLCDAAQTFGSLPINVASMGAHVLAAPAHKGSGGPLGIAMLYLHPSLHERIEPTIQGGSGHDGLADRMPASMPGRLEPGSMNIAALAGWDAALDRQPTAPETWHALTTRLHNRLSEIDGVHIVGGQGVLPIASIEFGAMLSCAEAAAILDAEFGIEVRSGYHCAAELHDCLGTRESGTLRISCGPSTTLDEIDRLADALAEIVES</sequence>
<dbReference type="Gene3D" id="3.90.1150.10">
    <property type="entry name" value="Aspartate Aminotransferase, domain 1"/>
    <property type="match status" value="1"/>
</dbReference>
<dbReference type="RefSeq" id="WP_186774998.1">
    <property type="nucleotide sequence ID" value="NZ_SJPK01000008.1"/>
</dbReference>
<dbReference type="InterPro" id="IPR015424">
    <property type="entry name" value="PyrdxlP-dep_Trfase"/>
</dbReference>
<dbReference type="Gene3D" id="3.40.640.10">
    <property type="entry name" value="Type I PLP-dependent aspartate aminotransferase-like (Major domain)"/>
    <property type="match status" value="1"/>
</dbReference>
<evidence type="ECO:0000256" key="2">
    <source>
        <dbReference type="ARBA" id="ARBA00010447"/>
    </source>
</evidence>